<accession>A0A067T8R0</accession>
<sequence>MQLEGTAPNTPTASSDIWRLVSSTLEGQSQSPRYDSTGHQTQNSSDDCLGLDDKNTLVLLDEHLQRQSVKGPKSGSNEVQEQTDYDAVRTTTTFLSIIQRLPELRRPNTKEKKPPADSNEKLALKLCNAFATLAVIRHEVVAVGVGFNAKSPLIPDGEVEILLTSLEGDEVRSPNPPANLQPSNGKELSEMDLRCYIDTLEVTSHDHTMEEHVWMLQKMFNTWHTKEEILRRLMKYTIITCFPKMWAHINHPRSILYNNVLESIQIRPGHIFARSLGMSNRQGTAPSEMTVPFLLSPTPAKPAENKEDRHFLDAFLKVFKDEYPKLREQHAKMTQDNSWIGLYTEETCEEFCSSVNIILKGYRGHLSKLVEHRLMLVKTPEKQMDPPTYSVKMLHRLGYMLYILSRGAALRMYLENINPLLFDFHQPPPRGVYLFKPPSGVDPETMLNAKIEVEIADGLEAESTTAPLAWQICLRWIKLLISYFSAASMLVGHMSVPEFPPVSVRLLRNSPGNNTLLFWKDLLENPKYFPQLSAKDYTPARGIDCPNDNIIDTIELAIASNPYRHGSRLQAIQNLWVQVMDVRVITEPDRQKIAHLFEQRFAEIEHSIGIDGCREHAKEVMKELQVWKKGSTPNQMSSSLILSNINSMMEICYVFSQIAEPTFTGTVHCKASLANFIVQSGRNASPSAQISQDSKKYERIISVSKANCPSCHALLHILQPGEKAFLSRDYHKAVFPCSLPVNLNQSTVDEMNSLFGAQLRKELVDFLNDMEPHRRTYFEGSDAISEGSSARPNSPYQYFSDSDIEEDELRSL</sequence>
<organism evidence="2 3">
    <name type="scientific">Galerina marginata (strain CBS 339.88)</name>
    <dbReference type="NCBI Taxonomy" id="685588"/>
    <lineage>
        <taxon>Eukaryota</taxon>
        <taxon>Fungi</taxon>
        <taxon>Dikarya</taxon>
        <taxon>Basidiomycota</taxon>
        <taxon>Agaricomycotina</taxon>
        <taxon>Agaricomycetes</taxon>
        <taxon>Agaricomycetidae</taxon>
        <taxon>Agaricales</taxon>
        <taxon>Agaricineae</taxon>
        <taxon>Strophariaceae</taxon>
        <taxon>Galerina</taxon>
    </lineage>
</organism>
<gene>
    <name evidence="2" type="ORF">GALMADRAFT_247620</name>
</gene>
<dbReference type="Proteomes" id="UP000027222">
    <property type="component" value="Unassembled WGS sequence"/>
</dbReference>
<feature type="compositionally biased region" description="Polar residues" evidence="1">
    <location>
        <begin position="25"/>
        <end position="46"/>
    </location>
</feature>
<feature type="compositionally biased region" description="Acidic residues" evidence="1">
    <location>
        <begin position="802"/>
        <end position="812"/>
    </location>
</feature>
<dbReference type="EMBL" id="KL142379">
    <property type="protein sequence ID" value="KDR76299.1"/>
    <property type="molecule type" value="Genomic_DNA"/>
</dbReference>
<evidence type="ECO:0000256" key="1">
    <source>
        <dbReference type="SAM" id="MobiDB-lite"/>
    </source>
</evidence>
<protein>
    <submittedName>
        <fullName evidence="2">Uncharacterized protein</fullName>
    </submittedName>
</protein>
<proteinExistence type="predicted"/>
<dbReference type="OrthoDB" id="3102385at2759"/>
<reference evidence="3" key="1">
    <citation type="journal article" date="2014" name="Proc. Natl. Acad. Sci. U.S.A.">
        <title>Extensive sampling of basidiomycete genomes demonstrates inadequacy of the white-rot/brown-rot paradigm for wood decay fungi.</title>
        <authorList>
            <person name="Riley R."/>
            <person name="Salamov A.A."/>
            <person name="Brown D.W."/>
            <person name="Nagy L.G."/>
            <person name="Floudas D."/>
            <person name="Held B.W."/>
            <person name="Levasseur A."/>
            <person name="Lombard V."/>
            <person name="Morin E."/>
            <person name="Otillar R."/>
            <person name="Lindquist E.A."/>
            <person name="Sun H."/>
            <person name="LaButti K.M."/>
            <person name="Schmutz J."/>
            <person name="Jabbour D."/>
            <person name="Luo H."/>
            <person name="Baker S.E."/>
            <person name="Pisabarro A.G."/>
            <person name="Walton J.D."/>
            <person name="Blanchette R.A."/>
            <person name="Henrissat B."/>
            <person name="Martin F."/>
            <person name="Cullen D."/>
            <person name="Hibbett D.S."/>
            <person name="Grigoriev I.V."/>
        </authorList>
    </citation>
    <scope>NUCLEOTIDE SEQUENCE [LARGE SCALE GENOMIC DNA]</scope>
    <source>
        <strain evidence="3">CBS 339.88</strain>
    </source>
</reference>
<dbReference type="HOGENOM" id="CLU_019839_0_0_1"/>
<feature type="region of interest" description="Disordered" evidence="1">
    <location>
        <begin position="780"/>
        <end position="812"/>
    </location>
</feature>
<evidence type="ECO:0000313" key="2">
    <source>
        <dbReference type="EMBL" id="KDR76299.1"/>
    </source>
</evidence>
<feature type="compositionally biased region" description="Polar residues" evidence="1">
    <location>
        <begin position="786"/>
        <end position="800"/>
    </location>
</feature>
<dbReference type="AlphaFoldDB" id="A0A067T8R0"/>
<name>A0A067T8R0_GALM3</name>
<feature type="region of interest" description="Disordered" evidence="1">
    <location>
        <begin position="25"/>
        <end position="49"/>
    </location>
</feature>
<evidence type="ECO:0000313" key="3">
    <source>
        <dbReference type="Proteomes" id="UP000027222"/>
    </source>
</evidence>
<keyword evidence="3" id="KW-1185">Reference proteome</keyword>